<dbReference type="AlphaFoldDB" id="W2PH07"/>
<dbReference type="EMBL" id="KI669651">
    <property type="protein sequence ID" value="ETM99523.1"/>
    <property type="molecule type" value="Genomic_DNA"/>
</dbReference>
<proteinExistence type="predicted"/>
<dbReference type="RefSeq" id="XP_008915183.1">
    <property type="nucleotide sequence ID" value="XM_008916935.1"/>
</dbReference>
<name>W2PH07_PHYN3</name>
<dbReference type="VEuPathDB" id="FungiDB:PPTG_24401"/>
<reference evidence="1 2" key="2">
    <citation type="submission" date="2013-11" db="EMBL/GenBank/DDBJ databases">
        <title>The Genome Sequence of Phytophthora parasitica INRA-310.</title>
        <authorList>
            <consortium name="The Broad Institute Genomics Platform"/>
            <person name="Russ C."/>
            <person name="Tyler B."/>
            <person name="Panabieres F."/>
            <person name="Shan W."/>
            <person name="Tripathy S."/>
            <person name="Grunwald N."/>
            <person name="Machado M."/>
            <person name="Johnson C.S."/>
            <person name="Arredondo F."/>
            <person name="Hong C."/>
            <person name="Coffey M."/>
            <person name="Young S.K."/>
            <person name="Zeng Q."/>
            <person name="Gargeya S."/>
            <person name="Fitzgerald M."/>
            <person name="Abouelleil A."/>
            <person name="Alvarado L."/>
            <person name="Chapman S.B."/>
            <person name="Gainer-Dewar J."/>
            <person name="Goldberg J."/>
            <person name="Griggs A."/>
            <person name="Gujja S."/>
            <person name="Hansen M."/>
            <person name="Howarth C."/>
            <person name="Imamovic A."/>
            <person name="Ireland A."/>
            <person name="Larimer J."/>
            <person name="McCowan C."/>
            <person name="Murphy C."/>
            <person name="Pearson M."/>
            <person name="Poon T.W."/>
            <person name="Priest M."/>
            <person name="Roberts A."/>
            <person name="Saif S."/>
            <person name="Shea T."/>
            <person name="Sykes S."/>
            <person name="Wortman J."/>
            <person name="Nusbaum C."/>
            <person name="Birren B."/>
        </authorList>
    </citation>
    <scope>NUCLEOTIDE SEQUENCE [LARGE SCALE GENOMIC DNA]</scope>
    <source>
        <strain evidence="1 2">INRA-310</strain>
    </source>
</reference>
<reference evidence="2" key="1">
    <citation type="submission" date="2011-12" db="EMBL/GenBank/DDBJ databases">
        <authorList>
            <consortium name="The Broad Institute Genome Sequencing Platform"/>
            <person name="Russ C."/>
            <person name="Tyler B."/>
            <person name="Panabieres F."/>
            <person name="Shan W."/>
            <person name="Tripathy S."/>
            <person name="Grunwald N."/>
            <person name="Machado M."/>
            <person name="Young S.K."/>
            <person name="Zeng Q."/>
            <person name="Gargeya S."/>
            <person name="Fitzgerald M."/>
            <person name="Haas B."/>
            <person name="Abouelleil A."/>
            <person name="Alvarado L."/>
            <person name="Arachchi H.M."/>
            <person name="Berlin A."/>
            <person name="Chapman S.B."/>
            <person name="Gearin G."/>
            <person name="Goldberg J."/>
            <person name="Griggs A."/>
            <person name="Gujja S."/>
            <person name="Hansen M."/>
            <person name="Heiman D."/>
            <person name="Howarth C."/>
            <person name="Larimer J."/>
            <person name="Lui A."/>
            <person name="MacDonald P.J.P."/>
            <person name="McCowen C."/>
            <person name="Montmayeur A."/>
            <person name="Murphy C."/>
            <person name="Neiman D."/>
            <person name="Pearson M."/>
            <person name="Priest M."/>
            <person name="Roberts A."/>
            <person name="Saif S."/>
            <person name="Shea T."/>
            <person name="Sisk P."/>
            <person name="Stolte C."/>
            <person name="Sykes S."/>
            <person name="Wortman J."/>
            <person name="Nusbaum C."/>
            <person name="Birren B."/>
        </authorList>
    </citation>
    <scope>NUCLEOTIDE SEQUENCE [LARGE SCALE GENOMIC DNA]</scope>
    <source>
        <strain evidence="2">INRA-310</strain>
    </source>
</reference>
<sequence>MSGQTCFSRDVVEAHNLAQKLNLAIRTVTNVRRGVYNINCMRIR</sequence>
<dbReference type="Proteomes" id="UP000018817">
    <property type="component" value="Unassembled WGS sequence"/>
</dbReference>
<accession>W2PH07</accession>
<evidence type="ECO:0000313" key="2">
    <source>
        <dbReference type="Proteomes" id="UP000018817"/>
    </source>
</evidence>
<dbReference type="GeneID" id="20193000"/>
<organism evidence="1 2">
    <name type="scientific">Phytophthora nicotianae (strain INRA-310)</name>
    <name type="common">Phytophthora parasitica</name>
    <dbReference type="NCBI Taxonomy" id="761204"/>
    <lineage>
        <taxon>Eukaryota</taxon>
        <taxon>Sar</taxon>
        <taxon>Stramenopiles</taxon>
        <taxon>Oomycota</taxon>
        <taxon>Peronosporomycetes</taxon>
        <taxon>Peronosporales</taxon>
        <taxon>Peronosporaceae</taxon>
        <taxon>Phytophthora</taxon>
    </lineage>
</organism>
<protein>
    <submittedName>
        <fullName evidence="1">Uncharacterized protein</fullName>
    </submittedName>
</protein>
<evidence type="ECO:0000313" key="1">
    <source>
        <dbReference type="EMBL" id="ETM99523.1"/>
    </source>
</evidence>
<gene>
    <name evidence="1" type="ORF">PPTG_24401</name>
</gene>